<dbReference type="EMBL" id="GEDG01002929">
    <property type="protein sequence ID" value="JAP35469.1"/>
    <property type="molecule type" value="Transcribed_RNA"/>
</dbReference>
<name>A0A0V0ISA0_SOLCH</name>
<sequence length="164" mass="18926">MHTQLTPQTLVEEECDRPCKSVFGQIFPRTPPYSNLVSKLTKLAEFFHYSATLSWLGIANLQTFSSPLSPYFGFSPLFQPAQSIPLFPYCRGVTPSFCLFRALSPLTFQHSMLTIPYWEHGFASHCLYRFWNWGIYLNGFVQHLERIITSDLYLMWTLAPSGLE</sequence>
<accession>A0A0V0ISA0</accession>
<reference evidence="1" key="1">
    <citation type="submission" date="2015-12" db="EMBL/GenBank/DDBJ databases">
        <title>Gene expression during late stages of embryo sac development: a critical building block for successful pollen-pistil interactions.</title>
        <authorList>
            <person name="Liu Y."/>
            <person name="Joly V."/>
            <person name="Sabar M."/>
            <person name="Matton D.P."/>
        </authorList>
    </citation>
    <scope>NUCLEOTIDE SEQUENCE</scope>
</reference>
<protein>
    <submittedName>
        <fullName evidence="1">Putative ovule protein</fullName>
    </submittedName>
</protein>
<evidence type="ECO:0000313" key="1">
    <source>
        <dbReference type="EMBL" id="JAP35469.1"/>
    </source>
</evidence>
<organism evidence="1">
    <name type="scientific">Solanum chacoense</name>
    <name type="common">Chaco potato</name>
    <dbReference type="NCBI Taxonomy" id="4108"/>
    <lineage>
        <taxon>Eukaryota</taxon>
        <taxon>Viridiplantae</taxon>
        <taxon>Streptophyta</taxon>
        <taxon>Embryophyta</taxon>
        <taxon>Tracheophyta</taxon>
        <taxon>Spermatophyta</taxon>
        <taxon>Magnoliopsida</taxon>
        <taxon>eudicotyledons</taxon>
        <taxon>Gunneridae</taxon>
        <taxon>Pentapetalae</taxon>
        <taxon>asterids</taxon>
        <taxon>lamiids</taxon>
        <taxon>Solanales</taxon>
        <taxon>Solanaceae</taxon>
        <taxon>Solanoideae</taxon>
        <taxon>Solaneae</taxon>
        <taxon>Solanum</taxon>
    </lineage>
</organism>
<dbReference type="AlphaFoldDB" id="A0A0V0ISA0"/>
<proteinExistence type="predicted"/>